<dbReference type="AlphaFoldDB" id="A0A8S0FWM1"/>
<evidence type="ECO:0000313" key="1">
    <source>
        <dbReference type="EMBL" id="BBU84363.1"/>
    </source>
</evidence>
<reference evidence="1 2" key="1">
    <citation type="submission" date="2020-01" db="EMBL/GenBank/DDBJ databases">
        <title>Dynamics of blaIMP-6 dissemination in carbapenem resistant Enterobacteriacea isolated from regional surveillance in Osaka, Japan.</title>
        <authorList>
            <person name="Abe R."/>
            <person name="Akeda Y."/>
            <person name="Sugawara Y."/>
            <person name="Yamamoto N."/>
            <person name="Tomono K."/>
            <person name="Takeuchi D."/>
            <person name="Kawahara R."/>
            <person name="Hamada S."/>
        </authorList>
    </citation>
    <scope>NUCLEOTIDE SEQUENCE [LARGE SCALE GENOMIC DNA]</scope>
    <source>
        <strain evidence="1 2">E300</strain>
    </source>
</reference>
<proteinExistence type="predicted"/>
<name>A0A8S0FWM1_ECOLX</name>
<gene>
    <name evidence="1" type="ORF">EIMP300_57630</name>
</gene>
<dbReference type="Proteomes" id="UP000467488">
    <property type="component" value="Chromosome"/>
</dbReference>
<sequence>MNTAGLKRDELLDCAMRSEQSRDFKPCVGKFSVGLSSGTSGRRGLFVVSPHEQQMWAAGVLAKVLPDDLFAG</sequence>
<evidence type="ECO:0000313" key="2">
    <source>
        <dbReference type="Proteomes" id="UP000467488"/>
    </source>
</evidence>
<organism evidence="1 2">
    <name type="scientific">Escherichia coli</name>
    <dbReference type="NCBI Taxonomy" id="562"/>
    <lineage>
        <taxon>Bacteria</taxon>
        <taxon>Pseudomonadati</taxon>
        <taxon>Pseudomonadota</taxon>
        <taxon>Gammaproteobacteria</taxon>
        <taxon>Enterobacterales</taxon>
        <taxon>Enterobacteriaceae</taxon>
        <taxon>Escherichia</taxon>
    </lineage>
</organism>
<accession>A0A8S0FWM1</accession>
<dbReference type="EMBL" id="AP022360">
    <property type="protein sequence ID" value="BBU84363.1"/>
    <property type="molecule type" value="Genomic_DNA"/>
</dbReference>
<protein>
    <submittedName>
        <fullName evidence="1">Uncharacterized protein</fullName>
    </submittedName>
</protein>